<keyword evidence="3" id="KW-1185">Reference proteome</keyword>
<evidence type="ECO:0000313" key="3">
    <source>
        <dbReference type="Proteomes" id="UP001218170"/>
    </source>
</evidence>
<proteinExistence type="predicted"/>
<evidence type="ECO:0008006" key="4">
    <source>
        <dbReference type="Google" id="ProtNLM"/>
    </source>
</evidence>
<evidence type="ECO:0000313" key="2">
    <source>
        <dbReference type="EMBL" id="MDD7961534.1"/>
    </source>
</evidence>
<organism evidence="2 3">
    <name type="scientific">Microbacterium thalli</name>
    <dbReference type="NCBI Taxonomy" id="3027921"/>
    <lineage>
        <taxon>Bacteria</taxon>
        <taxon>Bacillati</taxon>
        <taxon>Actinomycetota</taxon>
        <taxon>Actinomycetes</taxon>
        <taxon>Micrococcales</taxon>
        <taxon>Microbacteriaceae</taxon>
        <taxon>Microbacterium</taxon>
    </lineage>
</organism>
<reference evidence="2 3" key="1">
    <citation type="submission" date="2023-02" db="EMBL/GenBank/DDBJ databases">
        <title>Study of novel species of the Microbacterium genus.</title>
        <authorList>
            <person name="Arroyo-Herrera I."/>
            <person name="Roman-Ponce B."/>
            <person name="Vasquez-Murrieta M.S."/>
        </authorList>
    </citation>
    <scope>NUCLEOTIDE SEQUENCE [LARGE SCALE GENOMIC DNA]</scope>
    <source>
        <strain evidence="2 3">NE1TT3</strain>
    </source>
</reference>
<keyword evidence="1" id="KW-0812">Transmembrane</keyword>
<accession>A0ABT5SFJ4</accession>
<keyword evidence="1" id="KW-1133">Transmembrane helix</keyword>
<dbReference type="RefSeq" id="WP_274221289.1">
    <property type="nucleotide sequence ID" value="NZ_JAQZCG020000005.1"/>
</dbReference>
<dbReference type="Proteomes" id="UP001218170">
    <property type="component" value="Unassembled WGS sequence"/>
</dbReference>
<protein>
    <recommendedName>
        <fullName evidence="4">Flagellar biosynthesis protein FlhA</fullName>
    </recommendedName>
</protein>
<comment type="caution">
    <text evidence="2">The sequence shown here is derived from an EMBL/GenBank/DDBJ whole genome shotgun (WGS) entry which is preliminary data.</text>
</comment>
<dbReference type="EMBL" id="JAQZCI010000001">
    <property type="protein sequence ID" value="MDD7961534.1"/>
    <property type="molecule type" value="Genomic_DNA"/>
</dbReference>
<gene>
    <name evidence="2" type="ORF">PUW80_04120</name>
</gene>
<feature type="transmembrane region" description="Helical" evidence="1">
    <location>
        <begin position="27"/>
        <end position="48"/>
    </location>
</feature>
<name>A0ABT5SFJ4_9MICO</name>
<sequence>MRTFWTVVGVIAAIAIAWVVVDVVLRLAVFAVKLGLVAVVALVVYLLLRRLFVRRGDQTP</sequence>
<keyword evidence="1" id="KW-0472">Membrane</keyword>
<evidence type="ECO:0000256" key="1">
    <source>
        <dbReference type="SAM" id="Phobius"/>
    </source>
</evidence>